<comment type="caution">
    <text evidence="3">The sequence shown here is derived from an EMBL/GenBank/DDBJ whole genome shotgun (WGS) entry which is preliminary data.</text>
</comment>
<name>A0ABV5W6W6_9BACL</name>
<organism evidence="3 4">
    <name type="scientific">Paenibacillus hodogayensis</name>
    <dbReference type="NCBI Taxonomy" id="279208"/>
    <lineage>
        <taxon>Bacteria</taxon>
        <taxon>Bacillati</taxon>
        <taxon>Bacillota</taxon>
        <taxon>Bacilli</taxon>
        <taxon>Bacillales</taxon>
        <taxon>Paenibacillaceae</taxon>
        <taxon>Paenibacillus</taxon>
    </lineage>
</organism>
<evidence type="ECO:0000313" key="3">
    <source>
        <dbReference type="EMBL" id="MFB9756314.1"/>
    </source>
</evidence>
<dbReference type="InterPro" id="IPR000683">
    <property type="entry name" value="Gfo/Idh/MocA-like_OxRdtase_N"/>
</dbReference>
<reference evidence="3 4" key="1">
    <citation type="submission" date="2024-09" db="EMBL/GenBank/DDBJ databases">
        <authorList>
            <person name="Sun Q."/>
            <person name="Mori K."/>
        </authorList>
    </citation>
    <scope>NUCLEOTIDE SEQUENCE [LARGE SCALE GENOMIC DNA]</scope>
    <source>
        <strain evidence="3 4">JCM 12520</strain>
    </source>
</reference>
<feature type="domain" description="Gfo/Idh/MocA-like oxidoreductase N-terminal" evidence="2">
    <location>
        <begin position="4"/>
        <end position="130"/>
    </location>
</feature>
<accession>A0ABV5W6W6</accession>
<dbReference type="Proteomes" id="UP001589619">
    <property type="component" value="Unassembled WGS sequence"/>
</dbReference>
<dbReference type="Gene3D" id="3.30.360.10">
    <property type="entry name" value="Dihydrodipicolinate Reductase, domain 2"/>
    <property type="match status" value="1"/>
</dbReference>
<dbReference type="InterPro" id="IPR036291">
    <property type="entry name" value="NAD(P)-bd_dom_sf"/>
</dbReference>
<dbReference type="InterPro" id="IPR050463">
    <property type="entry name" value="Gfo/Idh/MocA_oxidrdct_glycsds"/>
</dbReference>
<evidence type="ECO:0000256" key="1">
    <source>
        <dbReference type="ARBA" id="ARBA00023002"/>
    </source>
</evidence>
<sequence length="344" mass="38554">MVQAAVIGLGKIGLMYDIVSSEGRPGTHALAYHLHPEIDFAAAVGVRREQGEHLAKLAPEAAFYLNTEEMLSRHKPDIVSICTPAHVRYDLIKSVLEQSSAPVLFCEKPVARSIEEARRISALMAAHKGRMLIPNLSRRWNEGTENVRARIADRSFGTLKKMHLRYTRGIYNSGAHLFDLVRYFAGTIDEVQVIGQVPTSLDEQGDWTYRFLFKAGGGRISGFAEAFDDRDDYYIFEMDLFFDRGKIEIRDSGDVIRYFGVEEHPHLKPLHLLRLDREDEGMLAKSNNMQNAVAHLVDVLVRKAQPVCALEDATYPLYVAEALIRSNDNGGIGVPVGETKTRSI</sequence>
<dbReference type="EMBL" id="JBHMAG010000022">
    <property type="protein sequence ID" value="MFB9756314.1"/>
    <property type="molecule type" value="Genomic_DNA"/>
</dbReference>
<keyword evidence="4" id="KW-1185">Reference proteome</keyword>
<dbReference type="PANTHER" id="PTHR43818">
    <property type="entry name" value="BCDNA.GH03377"/>
    <property type="match status" value="1"/>
</dbReference>
<evidence type="ECO:0000259" key="2">
    <source>
        <dbReference type="Pfam" id="PF01408"/>
    </source>
</evidence>
<dbReference type="Gene3D" id="3.40.50.720">
    <property type="entry name" value="NAD(P)-binding Rossmann-like Domain"/>
    <property type="match status" value="1"/>
</dbReference>
<protein>
    <submittedName>
        <fullName evidence="3">Gfo/Idh/MocA family protein</fullName>
    </submittedName>
</protein>
<dbReference type="Pfam" id="PF01408">
    <property type="entry name" value="GFO_IDH_MocA"/>
    <property type="match status" value="1"/>
</dbReference>
<dbReference type="PANTHER" id="PTHR43818:SF11">
    <property type="entry name" value="BCDNA.GH03377"/>
    <property type="match status" value="1"/>
</dbReference>
<dbReference type="SUPFAM" id="SSF51735">
    <property type="entry name" value="NAD(P)-binding Rossmann-fold domains"/>
    <property type="match status" value="1"/>
</dbReference>
<evidence type="ECO:0000313" key="4">
    <source>
        <dbReference type="Proteomes" id="UP001589619"/>
    </source>
</evidence>
<dbReference type="RefSeq" id="WP_344917365.1">
    <property type="nucleotide sequence ID" value="NZ_BAAAYO010000021.1"/>
</dbReference>
<gene>
    <name evidence="3" type="ORF">ACFFNY_32460</name>
</gene>
<proteinExistence type="predicted"/>
<keyword evidence="1" id="KW-0560">Oxidoreductase</keyword>